<evidence type="ECO:0000313" key="22">
    <source>
        <dbReference type="Proteomes" id="UP000559068"/>
    </source>
</evidence>
<dbReference type="GO" id="GO:0005509">
    <property type="term" value="F:calcium ion binding"/>
    <property type="evidence" value="ECO:0007669"/>
    <property type="project" value="UniProtKB-UniRule"/>
</dbReference>
<sequence length="1063" mass="112623">HSALHFYTSIFLLLQVLLDYSTGFHVEVKEWDENGMARWKTFRRQKREWIKFAAACREGEDNSKRNPIARIRSDCEENNPITYSISGVGIDRAPYGIFVVNPRTGEINITSIVDREVTPVFVIRCFARHSLTGVDLEPPLELRVRVLDINDNAPIFAQTVFTGSIEESSMDNTLVMKIIATDADEPNNLNSKIAFKIESQEPSGPPMFIMNKYTGELHIANYLDREQHSSYTLVVKASDRDGAADGISSLCSCNVKVIDVNDNFPTLAQSSFSASISENSLSSELLRIQALDADEEFSDNWLAEFFFVSGNEDNCFEIVTDRATNQGILRVIKELNYEHMSSHSLIIGVRNVAAFHHSVVNDYQVYGTPLTIEVQNVIEPPRFHPSSVVFSVPGSTRANYVVGTYTAIDEDTGAIASNVVYSMGRDPGAWFRINQNSGEIMLNKVIDWESIYVVNGQYKAEVLAITRGKESAGGSGSAGGGSAGGGGGIVGGGGAGAGTGGGQEGGGITGQEGGSIGGSRPEGGGQIYDHTDWPLYTDGYSEGDGYTAVTEDTFNGNGNYGRAFPSSTTLSGTAIGLMFLGGLIFVLIPILMSMSDCCGCGPGAAGGVGTGFEPVPECTEGAIHPWGIEGAQPEDRCHWLFVKTTGKFCKLLQSTGRITFLFLLSDIYTNTYGGGGVVASGVEETTGVGYGTGTGYGTAGGISGTGEVKGSIGGTIKEYREGGVNMAFLDNYFSEKAFVYADEDEGRPANDCLLIYDHEGVGTPVGSVGCCSFIGEDIDETYLDTLGPKFKTLAEICLGKEIEPFPDVNPLWPGVNVTFPNPESDLNLPPPGTTIVVNGSAPMPPPVGTTTVVTENTYTSGSTIQPPRPMPDPLLHGNMTVTETYTSGSPSLCVDPLRASNVVVTERVVGPASASDLRGMLDIPDLADGSNVIVTERVIAPNSRLPASLSIPDLVDGSNVVVTERVFRPASGMPGSLINIPSELSNAHNVVVTERVVSGSGISSLGGTSLGGTSLGGANLGGLSSAGQMLSADCHLGQAVGTASPGTSRRRVTKYSTVQYSSQ</sequence>
<feature type="compositionally biased region" description="Gly residues" evidence="18">
    <location>
        <begin position="494"/>
        <end position="526"/>
    </location>
</feature>
<dbReference type="InterPro" id="IPR002126">
    <property type="entry name" value="Cadherin-like_dom"/>
</dbReference>
<evidence type="ECO:0000256" key="15">
    <source>
        <dbReference type="PROSITE-ProRule" id="PRU00043"/>
    </source>
</evidence>
<dbReference type="CDD" id="cd11304">
    <property type="entry name" value="Cadherin_repeat"/>
    <property type="match status" value="4"/>
</dbReference>
<proteinExistence type="predicted"/>
<dbReference type="PROSITE" id="PS00232">
    <property type="entry name" value="CADHERIN_1"/>
    <property type="match status" value="2"/>
</dbReference>
<organism evidence="21 22">
    <name type="scientific">Aegotheles bennettii</name>
    <dbReference type="NCBI Taxonomy" id="48278"/>
    <lineage>
        <taxon>Eukaryota</taxon>
        <taxon>Metazoa</taxon>
        <taxon>Chordata</taxon>
        <taxon>Craniata</taxon>
        <taxon>Vertebrata</taxon>
        <taxon>Euteleostomi</taxon>
        <taxon>Archelosauria</taxon>
        <taxon>Archosauria</taxon>
        <taxon>Dinosauria</taxon>
        <taxon>Saurischia</taxon>
        <taxon>Theropoda</taxon>
        <taxon>Coelurosauria</taxon>
        <taxon>Aves</taxon>
        <taxon>Neognathae</taxon>
        <taxon>Neoaves</taxon>
        <taxon>Strisores</taxon>
        <taxon>Caprimulgiformes</taxon>
        <taxon>Aegothelidae</taxon>
        <taxon>Aegotheles</taxon>
    </lineage>
</organism>
<evidence type="ECO:0000256" key="16">
    <source>
        <dbReference type="RuleBase" id="RU003318"/>
    </source>
</evidence>
<evidence type="ECO:0000256" key="2">
    <source>
        <dbReference type="ARBA" id="ARBA00004568"/>
    </source>
</evidence>
<keyword evidence="13" id="KW-0472">Membrane</keyword>
<dbReference type="PANTHER" id="PTHR24025:SF10">
    <property type="entry name" value="DESMOGLEIN-4"/>
    <property type="match status" value="1"/>
</dbReference>
<protein>
    <submittedName>
        <fullName evidence="21">DSG1A protein</fullName>
    </submittedName>
</protein>
<dbReference type="PRINTS" id="PR00205">
    <property type="entry name" value="CADHERIN"/>
</dbReference>
<keyword evidence="3" id="KW-1003">Cell membrane</keyword>
<feature type="non-terminal residue" evidence="21">
    <location>
        <position position="1063"/>
    </location>
</feature>
<dbReference type="AlphaFoldDB" id="A0A7K6TX31"/>
<evidence type="ECO:0000256" key="19">
    <source>
        <dbReference type="SAM" id="SignalP"/>
    </source>
</evidence>
<dbReference type="PRINTS" id="PR01818">
    <property type="entry name" value="DESMOCADHERN"/>
</dbReference>
<keyword evidence="10 16" id="KW-0130">Cell adhesion</keyword>
<dbReference type="Pfam" id="PF00028">
    <property type="entry name" value="Cadherin"/>
    <property type="match status" value="4"/>
</dbReference>
<dbReference type="FunFam" id="2.60.40.60:FF:000068">
    <property type="entry name" value="Desmoglein 1"/>
    <property type="match status" value="1"/>
</dbReference>
<feature type="compositionally biased region" description="Polar residues" evidence="18">
    <location>
        <begin position="1054"/>
        <end position="1063"/>
    </location>
</feature>
<comment type="subcellular location">
    <subcellularLocation>
        <location evidence="2">Cell junction</location>
        <location evidence="2">Desmosome</location>
    </subcellularLocation>
    <subcellularLocation>
        <location evidence="1 16">Cell membrane</location>
        <topology evidence="1 16">Single-pass type I membrane protein</topology>
    </subcellularLocation>
</comment>
<evidence type="ECO:0000256" key="1">
    <source>
        <dbReference type="ARBA" id="ARBA00004251"/>
    </source>
</evidence>
<dbReference type="GO" id="GO:0007156">
    <property type="term" value="P:homophilic cell adhesion via plasma membrane adhesion molecules"/>
    <property type="evidence" value="ECO:0007669"/>
    <property type="project" value="InterPro"/>
</dbReference>
<evidence type="ECO:0000313" key="21">
    <source>
        <dbReference type="EMBL" id="NWX15127.1"/>
    </source>
</evidence>
<feature type="domain" description="Cadherin" evidence="20">
    <location>
        <begin position="384"/>
        <end position="468"/>
    </location>
</feature>
<dbReference type="FunFam" id="4.10.900.10:FF:000003">
    <property type="entry name" value="Desmoglein 1"/>
    <property type="match status" value="1"/>
</dbReference>
<evidence type="ECO:0000259" key="20">
    <source>
        <dbReference type="PROSITE" id="PS50268"/>
    </source>
</evidence>
<evidence type="ECO:0000256" key="4">
    <source>
        <dbReference type="ARBA" id="ARBA00022685"/>
    </source>
</evidence>
<evidence type="ECO:0000256" key="18">
    <source>
        <dbReference type="SAM" id="MobiDB-lite"/>
    </source>
</evidence>
<dbReference type="InterPro" id="IPR027397">
    <property type="entry name" value="Catenin-bd_sf"/>
</dbReference>
<keyword evidence="7 19" id="KW-0732">Signal</keyword>
<evidence type="ECO:0000256" key="5">
    <source>
        <dbReference type="ARBA" id="ARBA00022692"/>
    </source>
</evidence>
<accession>A0A7K6TX31</accession>
<feature type="region of interest" description="Disordered" evidence="18">
    <location>
        <begin position="1040"/>
        <end position="1063"/>
    </location>
</feature>
<feature type="chain" id="PRO_5029879849" evidence="19">
    <location>
        <begin position="24"/>
        <end position="1063"/>
    </location>
</feature>
<feature type="domain" description="Cadherin" evidence="20">
    <location>
        <begin position="74"/>
        <end position="156"/>
    </location>
</feature>
<dbReference type="GO" id="GO:0030057">
    <property type="term" value="C:desmosome"/>
    <property type="evidence" value="ECO:0007669"/>
    <property type="project" value="UniProtKB-SubCell"/>
</dbReference>
<evidence type="ECO:0000256" key="10">
    <source>
        <dbReference type="ARBA" id="ARBA00022889"/>
    </source>
</evidence>
<keyword evidence="5 16" id="KW-0812">Transmembrane</keyword>
<dbReference type="InterPro" id="IPR050971">
    <property type="entry name" value="Cadherin-domain_protein"/>
</dbReference>
<evidence type="ECO:0000256" key="11">
    <source>
        <dbReference type="ARBA" id="ARBA00022949"/>
    </source>
</evidence>
<name>A0A7K6TX31_9AVES</name>
<keyword evidence="14" id="KW-0325">Glycoprotein</keyword>
<feature type="signal peptide" evidence="19">
    <location>
        <begin position="1"/>
        <end position="23"/>
    </location>
</feature>
<keyword evidence="4" id="KW-0165">Cleavage on pair of basic residues</keyword>
<evidence type="ECO:0000256" key="3">
    <source>
        <dbReference type="ARBA" id="ARBA00022475"/>
    </source>
</evidence>
<feature type="domain" description="Cadherin" evidence="20">
    <location>
        <begin position="157"/>
        <end position="267"/>
    </location>
</feature>
<comment type="caution">
    <text evidence="21">The sequence shown here is derived from an EMBL/GenBank/DDBJ whole genome shotgun (WGS) entry which is preliminary data.</text>
</comment>
<evidence type="ECO:0000256" key="6">
    <source>
        <dbReference type="ARBA" id="ARBA00022723"/>
    </source>
</evidence>
<dbReference type="PRINTS" id="PR01819">
    <property type="entry name" value="DESMOGLEIN"/>
</dbReference>
<keyword evidence="22" id="KW-1185">Reference proteome</keyword>
<keyword evidence="12" id="KW-1133">Transmembrane helix</keyword>
<dbReference type="Gene3D" id="4.10.900.10">
    <property type="entry name" value="TCF3-CBD (Catenin binding domain)"/>
    <property type="match status" value="1"/>
</dbReference>
<evidence type="ECO:0000256" key="14">
    <source>
        <dbReference type="ARBA" id="ARBA00023180"/>
    </source>
</evidence>
<dbReference type="PANTHER" id="PTHR24025">
    <property type="entry name" value="DESMOGLEIN FAMILY MEMBER"/>
    <property type="match status" value="1"/>
</dbReference>
<dbReference type="InterPro" id="IPR020894">
    <property type="entry name" value="Cadherin_CS"/>
</dbReference>
<dbReference type="FunFam" id="2.60.40.60:FF:000083">
    <property type="entry name" value="Desmoglein 1"/>
    <property type="match status" value="1"/>
</dbReference>
<comment type="function">
    <text evidence="17">A component of desmosome cell-cell junctions which are required for positive regulation of cellular adhesion. Involved in the interaction of plaque proteins and intermediate filaments mediating cell-cell adhesion.</text>
</comment>
<dbReference type="InterPro" id="IPR000233">
    <property type="entry name" value="Cadherin_Y-type_LIR"/>
</dbReference>
<evidence type="ECO:0000256" key="12">
    <source>
        <dbReference type="ARBA" id="ARBA00022989"/>
    </source>
</evidence>
<dbReference type="Gene3D" id="2.60.40.60">
    <property type="entry name" value="Cadherins"/>
    <property type="match status" value="4"/>
</dbReference>
<dbReference type="InterPro" id="IPR015919">
    <property type="entry name" value="Cadherin-like_sf"/>
</dbReference>
<gene>
    <name evidence="21" type="primary">Dsg1a</name>
    <name evidence="21" type="ORF">AEGBEN_R05019</name>
</gene>
<dbReference type="Pfam" id="PF01049">
    <property type="entry name" value="CADH_Y-type_LIR"/>
    <property type="match status" value="1"/>
</dbReference>
<evidence type="ECO:0000256" key="7">
    <source>
        <dbReference type="ARBA" id="ARBA00022729"/>
    </source>
</evidence>
<feature type="domain" description="Cadherin" evidence="20">
    <location>
        <begin position="268"/>
        <end position="383"/>
    </location>
</feature>
<dbReference type="PROSITE" id="PS50268">
    <property type="entry name" value="CADHERIN_2"/>
    <property type="match status" value="4"/>
</dbReference>
<dbReference type="OrthoDB" id="8961010at2759"/>
<dbReference type="SUPFAM" id="SSF49313">
    <property type="entry name" value="Cadherin-like"/>
    <property type="match status" value="4"/>
</dbReference>
<evidence type="ECO:0000256" key="13">
    <source>
        <dbReference type="ARBA" id="ARBA00023136"/>
    </source>
</evidence>
<dbReference type="FunFam" id="2.60.40.60:FF:000011">
    <property type="entry name" value="Cadherin 1"/>
    <property type="match status" value="1"/>
</dbReference>
<evidence type="ECO:0000256" key="9">
    <source>
        <dbReference type="ARBA" id="ARBA00022837"/>
    </source>
</evidence>
<keyword evidence="8" id="KW-0677">Repeat</keyword>
<reference evidence="21 22" key="1">
    <citation type="submission" date="2019-09" db="EMBL/GenBank/DDBJ databases">
        <title>Bird 10,000 Genomes (B10K) Project - Family phase.</title>
        <authorList>
            <person name="Zhang G."/>
        </authorList>
    </citation>
    <scope>NUCLEOTIDE SEQUENCE [LARGE SCALE GENOMIC DNA]</scope>
    <source>
        <strain evidence="21">B10K-DU-029-76</strain>
        <tissue evidence="21">Heart</tissue>
    </source>
</reference>
<evidence type="ECO:0000256" key="8">
    <source>
        <dbReference type="ARBA" id="ARBA00022737"/>
    </source>
</evidence>
<dbReference type="EMBL" id="VZRW01004057">
    <property type="protein sequence ID" value="NWX15127.1"/>
    <property type="molecule type" value="Genomic_DNA"/>
</dbReference>
<dbReference type="InterPro" id="IPR009122">
    <property type="entry name" value="Desmosomal_cadherin"/>
</dbReference>
<feature type="non-terminal residue" evidence="21">
    <location>
        <position position="1"/>
    </location>
</feature>
<keyword evidence="11" id="KW-0965">Cell junction</keyword>
<keyword evidence="6" id="KW-0479">Metal-binding</keyword>
<dbReference type="SMART" id="SM00112">
    <property type="entry name" value="CA"/>
    <property type="match status" value="4"/>
</dbReference>
<keyword evidence="9 15" id="KW-0106">Calcium</keyword>
<evidence type="ECO:0000256" key="17">
    <source>
        <dbReference type="RuleBase" id="RU004358"/>
    </source>
</evidence>
<dbReference type="Proteomes" id="UP000559068">
    <property type="component" value="Unassembled WGS sequence"/>
</dbReference>
<dbReference type="GO" id="GO:0005886">
    <property type="term" value="C:plasma membrane"/>
    <property type="evidence" value="ECO:0007669"/>
    <property type="project" value="UniProtKB-SubCell"/>
</dbReference>
<feature type="region of interest" description="Disordered" evidence="18">
    <location>
        <begin position="494"/>
        <end position="528"/>
    </location>
</feature>